<reference evidence="1 2" key="1">
    <citation type="journal article" date="2018" name="Nat. Ecol. Evol.">
        <title>Pezizomycetes genomes reveal the molecular basis of ectomycorrhizal truffle lifestyle.</title>
        <authorList>
            <person name="Murat C."/>
            <person name="Payen T."/>
            <person name="Noel B."/>
            <person name="Kuo A."/>
            <person name="Morin E."/>
            <person name="Chen J."/>
            <person name="Kohler A."/>
            <person name="Krizsan K."/>
            <person name="Balestrini R."/>
            <person name="Da Silva C."/>
            <person name="Montanini B."/>
            <person name="Hainaut M."/>
            <person name="Levati E."/>
            <person name="Barry K.W."/>
            <person name="Belfiori B."/>
            <person name="Cichocki N."/>
            <person name="Clum A."/>
            <person name="Dockter R.B."/>
            <person name="Fauchery L."/>
            <person name="Guy J."/>
            <person name="Iotti M."/>
            <person name="Le Tacon F."/>
            <person name="Lindquist E.A."/>
            <person name="Lipzen A."/>
            <person name="Malagnac F."/>
            <person name="Mello A."/>
            <person name="Molinier V."/>
            <person name="Miyauchi S."/>
            <person name="Poulain J."/>
            <person name="Riccioni C."/>
            <person name="Rubini A."/>
            <person name="Sitrit Y."/>
            <person name="Splivallo R."/>
            <person name="Traeger S."/>
            <person name="Wang M."/>
            <person name="Zifcakova L."/>
            <person name="Wipf D."/>
            <person name="Zambonelli A."/>
            <person name="Paolocci F."/>
            <person name="Nowrousian M."/>
            <person name="Ottonello S."/>
            <person name="Baldrian P."/>
            <person name="Spatafora J.W."/>
            <person name="Henrissat B."/>
            <person name="Nagy L.G."/>
            <person name="Aury J.M."/>
            <person name="Wincker P."/>
            <person name="Grigoriev I.V."/>
            <person name="Bonfante P."/>
            <person name="Martin F.M."/>
        </authorList>
    </citation>
    <scope>NUCLEOTIDE SEQUENCE [LARGE SCALE GENOMIC DNA]</scope>
    <source>
        <strain evidence="1 2">ATCC MYA-4762</strain>
    </source>
</reference>
<sequence>MSFPSTTTAPSQGAQIKREFPAHFHLPSPVDIAAVEILTRELGDSGALRTRQNPRFSEICAGVLVLALGCILSV</sequence>
<accession>A0A3N4M4Q1</accession>
<evidence type="ECO:0000313" key="2">
    <source>
        <dbReference type="Proteomes" id="UP000267821"/>
    </source>
</evidence>
<keyword evidence="2" id="KW-1185">Reference proteome</keyword>
<dbReference type="AlphaFoldDB" id="A0A3N4M4Q1"/>
<dbReference type="EMBL" id="ML121528">
    <property type="protein sequence ID" value="RPB28928.1"/>
    <property type="molecule type" value="Genomic_DNA"/>
</dbReference>
<dbReference type="InParanoid" id="A0A3N4M4Q1"/>
<evidence type="ECO:0000313" key="1">
    <source>
        <dbReference type="EMBL" id="RPB28928.1"/>
    </source>
</evidence>
<proteinExistence type="predicted"/>
<gene>
    <name evidence="1" type="ORF">L211DRAFT_248242</name>
</gene>
<organism evidence="1 2">
    <name type="scientific">Terfezia boudieri ATCC MYA-4762</name>
    <dbReference type="NCBI Taxonomy" id="1051890"/>
    <lineage>
        <taxon>Eukaryota</taxon>
        <taxon>Fungi</taxon>
        <taxon>Dikarya</taxon>
        <taxon>Ascomycota</taxon>
        <taxon>Pezizomycotina</taxon>
        <taxon>Pezizomycetes</taxon>
        <taxon>Pezizales</taxon>
        <taxon>Pezizaceae</taxon>
        <taxon>Terfezia</taxon>
    </lineage>
</organism>
<protein>
    <submittedName>
        <fullName evidence="1">Uncharacterized protein</fullName>
    </submittedName>
</protein>
<name>A0A3N4M4Q1_9PEZI</name>
<dbReference type="Proteomes" id="UP000267821">
    <property type="component" value="Unassembled WGS sequence"/>
</dbReference>